<evidence type="ECO:0000256" key="4">
    <source>
        <dbReference type="PROSITE-ProRule" id="PRU00050"/>
    </source>
</evidence>
<organism evidence="8 9">
    <name type="scientific">Halobacillus andaensis</name>
    <dbReference type="NCBI Taxonomy" id="1176239"/>
    <lineage>
        <taxon>Bacteria</taxon>
        <taxon>Bacillati</taxon>
        <taxon>Bacillota</taxon>
        <taxon>Bacilli</taxon>
        <taxon>Bacillales</taxon>
        <taxon>Bacillaceae</taxon>
        <taxon>Halobacillus</taxon>
    </lineage>
</organism>
<comment type="domain">
    <text evidence="3">Contains a C-terminal catalytic domain, and an N-terminal region which modulates catalytic activity.</text>
</comment>
<comment type="catalytic activity">
    <reaction evidence="2 3">
        <text>[protein]-L-glutamate 5-O-methyl ester + H2O = L-glutamyl-[protein] + methanol + H(+)</text>
        <dbReference type="Rhea" id="RHEA:23236"/>
        <dbReference type="Rhea" id="RHEA-COMP:10208"/>
        <dbReference type="Rhea" id="RHEA-COMP:10311"/>
        <dbReference type="ChEBI" id="CHEBI:15377"/>
        <dbReference type="ChEBI" id="CHEBI:15378"/>
        <dbReference type="ChEBI" id="CHEBI:17790"/>
        <dbReference type="ChEBI" id="CHEBI:29973"/>
        <dbReference type="ChEBI" id="CHEBI:82795"/>
        <dbReference type="EC" id="3.1.1.61"/>
    </reaction>
</comment>
<protein>
    <recommendedName>
        <fullName evidence="3">Protein-glutamate methylesterase/protein-glutamine glutaminase</fullName>
        <ecNumber evidence="3">3.1.1.61</ecNumber>
        <ecNumber evidence="3">3.5.1.44</ecNumber>
    </recommendedName>
</protein>
<dbReference type="PIRSF" id="PIRSF000876">
    <property type="entry name" value="RR_chemtxs_CheB"/>
    <property type="match status" value="1"/>
</dbReference>
<dbReference type="EC" id="3.5.1.44" evidence="3"/>
<keyword evidence="3 5" id="KW-0597">Phosphoprotein</keyword>
<sequence>MEPIKVLIIDDSAFMRKMLSDILNRDRRIQVIGTARNGEDGLQKAANLDPDVITLDVEMPKMDGLTALENLMKIKPIPVVMVSSVTSEGTDSTIKAMTLGAVDFISKPSGSISLDIHKVGHSIVRKVLTASKAKVTMKSHKVQKQVSDRGTLTAAKAFNHPNKIVAIGTSTGGPRALQTVLTSLPEGVNWPIVIVQHMPKGFTKSLAKRLHFLSKIIVKEAEDGEVLQKGTAYIAPGDEHLGIEQRNGDLVIHLKQSEPIQGHRPSVNYLFQSLSQLKISTLAIVMTGMGADGTEGLIQLKKRNTDTYVIAESEETSIVFGMPKAVIKSKLADEVIPVDKISERIGDL</sequence>
<feature type="active site" evidence="3 4">
    <location>
        <position position="292"/>
    </location>
</feature>
<dbReference type="Gene3D" id="3.40.50.2300">
    <property type="match status" value="1"/>
</dbReference>
<comment type="caution">
    <text evidence="8">The sequence shown here is derived from an EMBL/GenBank/DDBJ whole genome shotgun (WGS) entry which is preliminary data.</text>
</comment>
<comment type="PTM">
    <text evidence="3">Phosphorylated by CheA. Phosphorylation of the N-terminal regulatory domain activates the methylesterase activity.</text>
</comment>
<feature type="active site" evidence="3 4">
    <location>
        <position position="170"/>
    </location>
</feature>
<keyword evidence="3 4" id="KW-0145">Chemotaxis</keyword>
<feature type="active site" evidence="3 4">
    <location>
        <position position="197"/>
    </location>
</feature>
<keyword evidence="1 3" id="KW-0378">Hydrolase</keyword>
<dbReference type="PANTHER" id="PTHR42872:SF3">
    <property type="entry name" value="PROTEIN-GLUTAMATE METHYLESTERASE_PROTEIN-GLUTAMINE GLUTAMINASE 1"/>
    <property type="match status" value="1"/>
</dbReference>
<dbReference type="EMBL" id="BMEL01000001">
    <property type="protein sequence ID" value="GGF10905.1"/>
    <property type="molecule type" value="Genomic_DNA"/>
</dbReference>
<gene>
    <name evidence="3 8" type="primary">cheB</name>
    <name evidence="8" type="ORF">GCM10010954_06870</name>
</gene>
<name>A0A917AZM0_HALAA</name>
<evidence type="ECO:0000259" key="7">
    <source>
        <dbReference type="PROSITE" id="PS50122"/>
    </source>
</evidence>
<dbReference type="EC" id="3.1.1.61" evidence="3"/>
<dbReference type="PANTHER" id="PTHR42872">
    <property type="entry name" value="PROTEIN-GLUTAMATE METHYLESTERASE/PROTEIN-GLUTAMINE GLUTAMINASE"/>
    <property type="match status" value="1"/>
</dbReference>
<dbReference type="PROSITE" id="PS50110">
    <property type="entry name" value="RESPONSE_REGULATORY"/>
    <property type="match status" value="1"/>
</dbReference>
<evidence type="ECO:0000256" key="3">
    <source>
        <dbReference type="HAMAP-Rule" id="MF_00099"/>
    </source>
</evidence>
<evidence type="ECO:0000313" key="9">
    <source>
        <dbReference type="Proteomes" id="UP000660110"/>
    </source>
</evidence>
<reference evidence="8" key="2">
    <citation type="submission" date="2020-09" db="EMBL/GenBank/DDBJ databases">
        <authorList>
            <person name="Sun Q."/>
            <person name="Zhou Y."/>
        </authorList>
    </citation>
    <scope>NUCLEOTIDE SEQUENCE</scope>
    <source>
        <strain evidence="8">CGMCC 1.12153</strain>
    </source>
</reference>
<dbReference type="InterPro" id="IPR011006">
    <property type="entry name" value="CheY-like_superfamily"/>
</dbReference>
<dbReference type="InterPro" id="IPR001789">
    <property type="entry name" value="Sig_transdc_resp-reg_receiver"/>
</dbReference>
<dbReference type="Pfam" id="PF01339">
    <property type="entry name" value="CheB_methylest"/>
    <property type="match status" value="1"/>
</dbReference>
<dbReference type="InterPro" id="IPR035909">
    <property type="entry name" value="CheB_C"/>
</dbReference>
<comment type="subcellular location">
    <subcellularLocation>
        <location evidence="3">Cytoplasm</location>
    </subcellularLocation>
</comment>
<dbReference type="SUPFAM" id="SSF52738">
    <property type="entry name" value="Methylesterase CheB, C-terminal domain"/>
    <property type="match status" value="1"/>
</dbReference>
<dbReference type="NCBIfam" id="NF001965">
    <property type="entry name" value="PRK00742.1"/>
    <property type="match status" value="1"/>
</dbReference>
<dbReference type="SUPFAM" id="SSF52172">
    <property type="entry name" value="CheY-like"/>
    <property type="match status" value="1"/>
</dbReference>
<keyword evidence="9" id="KW-1185">Reference proteome</keyword>
<dbReference type="HAMAP" id="MF_00099">
    <property type="entry name" value="CheB_chemtxs"/>
    <property type="match status" value="1"/>
</dbReference>
<dbReference type="AlphaFoldDB" id="A0A917AZM0"/>
<evidence type="ECO:0000256" key="5">
    <source>
        <dbReference type="PROSITE-ProRule" id="PRU00169"/>
    </source>
</evidence>
<dbReference type="Gene3D" id="3.40.50.180">
    <property type="entry name" value="Methylesterase CheB, C-terminal domain"/>
    <property type="match status" value="1"/>
</dbReference>
<reference evidence="8" key="1">
    <citation type="journal article" date="2014" name="Int. J. Syst. Evol. Microbiol.">
        <title>Complete genome sequence of Corynebacterium casei LMG S-19264T (=DSM 44701T), isolated from a smear-ripened cheese.</title>
        <authorList>
            <consortium name="US DOE Joint Genome Institute (JGI-PGF)"/>
            <person name="Walter F."/>
            <person name="Albersmeier A."/>
            <person name="Kalinowski J."/>
            <person name="Ruckert C."/>
        </authorList>
    </citation>
    <scope>NUCLEOTIDE SEQUENCE</scope>
    <source>
        <strain evidence="8">CGMCC 1.12153</strain>
    </source>
</reference>
<feature type="domain" description="CheB-type methylesterase" evidence="7">
    <location>
        <begin position="163"/>
        <end position="348"/>
    </location>
</feature>
<dbReference type="GO" id="GO:0050568">
    <property type="term" value="F:protein-glutamine glutaminase activity"/>
    <property type="evidence" value="ECO:0007669"/>
    <property type="project" value="UniProtKB-UniRule"/>
</dbReference>
<evidence type="ECO:0000313" key="8">
    <source>
        <dbReference type="EMBL" id="GGF10905.1"/>
    </source>
</evidence>
<evidence type="ECO:0000256" key="2">
    <source>
        <dbReference type="ARBA" id="ARBA00048267"/>
    </source>
</evidence>
<comment type="similarity">
    <text evidence="3">Belongs to the CheB family.</text>
</comment>
<dbReference type="GO" id="GO:0000156">
    <property type="term" value="F:phosphorelay response regulator activity"/>
    <property type="evidence" value="ECO:0007669"/>
    <property type="project" value="InterPro"/>
</dbReference>
<comment type="function">
    <text evidence="3">Involved in chemotaxis. Part of a chemotaxis signal transduction system that modulates chemotaxis in response to various stimuli. Catalyzes the demethylation of specific methylglutamate residues introduced into the chemoreceptors (methyl-accepting chemotaxis proteins or MCP) by CheR. Also mediates the irreversible deamidation of specific glutamine residues to glutamic acid.</text>
</comment>
<dbReference type="GO" id="GO:0008984">
    <property type="term" value="F:protein-glutamate methylesterase activity"/>
    <property type="evidence" value="ECO:0007669"/>
    <property type="project" value="UniProtKB-UniRule"/>
</dbReference>
<evidence type="ECO:0000259" key="6">
    <source>
        <dbReference type="PROSITE" id="PS50110"/>
    </source>
</evidence>
<dbReference type="GO" id="GO:0006935">
    <property type="term" value="P:chemotaxis"/>
    <property type="evidence" value="ECO:0007669"/>
    <property type="project" value="UniProtKB-UniRule"/>
</dbReference>
<evidence type="ECO:0000256" key="1">
    <source>
        <dbReference type="ARBA" id="ARBA00022801"/>
    </source>
</evidence>
<comment type="catalytic activity">
    <reaction evidence="3">
        <text>L-glutaminyl-[protein] + H2O = L-glutamyl-[protein] + NH4(+)</text>
        <dbReference type="Rhea" id="RHEA:16441"/>
        <dbReference type="Rhea" id="RHEA-COMP:10207"/>
        <dbReference type="Rhea" id="RHEA-COMP:10208"/>
        <dbReference type="ChEBI" id="CHEBI:15377"/>
        <dbReference type="ChEBI" id="CHEBI:28938"/>
        <dbReference type="ChEBI" id="CHEBI:29973"/>
        <dbReference type="ChEBI" id="CHEBI:30011"/>
        <dbReference type="EC" id="3.5.1.44"/>
    </reaction>
</comment>
<dbReference type="SMART" id="SM00448">
    <property type="entry name" value="REC"/>
    <property type="match status" value="1"/>
</dbReference>
<dbReference type="PROSITE" id="PS50122">
    <property type="entry name" value="CHEB"/>
    <property type="match status" value="1"/>
</dbReference>
<accession>A0A917AZM0</accession>
<dbReference type="CDD" id="cd16432">
    <property type="entry name" value="CheB_Rec"/>
    <property type="match status" value="1"/>
</dbReference>
<feature type="modified residue" description="4-aspartylphosphate" evidence="3 5">
    <location>
        <position position="56"/>
    </location>
</feature>
<dbReference type="RefSeq" id="WP_188376055.1">
    <property type="nucleotide sequence ID" value="NZ_BMEL01000001.1"/>
</dbReference>
<dbReference type="Pfam" id="PF00072">
    <property type="entry name" value="Response_reg"/>
    <property type="match status" value="1"/>
</dbReference>
<dbReference type="InterPro" id="IPR000673">
    <property type="entry name" value="Sig_transdc_resp-reg_Me-estase"/>
</dbReference>
<dbReference type="InterPro" id="IPR008248">
    <property type="entry name" value="CheB-like"/>
</dbReference>
<proteinExistence type="inferred from homology"/>
<keyword evidence="3" id="KW-0963">Cytoplasm</keyword>
<dbReference type="Proteomes" id="UP000660110">
    <property type="component" value="Unassembled WGS sequence"/>
</dbReference>
<feature type="domain" description="Response regulatory" evidence="6">
    <location>
        <begin position="5"/>
        <end position="122"/>
    </location>
</feature>
<dbReference type="GO" id="GO:0005737">
    <property type="term" value="C:cytoplasm"/>
    <property type="evidence" value="ECO:0007669"/>
    <property type="project" value="UniProtKB-SubCell"/>
</dbReference>
<dbReference type="CDD" id="cd17541">
    <property type="entry name" value="REC_CheB-like"/>
    <property type="match status" value="1"/>
</dbReference>